<protein>
    <recommendedName>
        <fullName evidence="4">Yip1 domain-containing protein</fullName>
    </recommendedName>
</protein>
<dbReference type="RefSeq" id="WP_070875683.1">
    <property type="nucleotide sequence ID" value="NZ_CAJGAA010000005.1"/>
</dbReference>
<evidence type="ECO:0000256" key="1">
    <source>
        <dbReference type="SAM" id="Phobius"/>
    </source>
</evidence>
<dbReference type="AlphaFoldDB" id="A0A6I2MKQ3"/>
<dbReference type="Proteomes" id="UP000441585">
    <property type="component" value="Unassembled WGS sequence"/>
</dbReference>
<evidence type="ECO:0008006" key="4">
    <source>
        <dbReference type="Google" id="ProtNLM"/>
    </source>
</evidence>
<keyword evidence="1" id="KW-0812">Transmembrane</keyword>
<organism evidence="2 3">
    <name type="scientific">Metabacillus idriensis</name>
    <dbReference type="NCBI Taxonomy" id="324768"/>
    <lineage>
        <taxon>Bacteria</taxon>
        <taxon>Bacillati</taxon>
        <taxon>Bacillota</taxon>
        <taxon>Bacilli</taxon>
        <taxon>Bacillales</taxon>
        <taxon>Bacillaceae</taxon>
        <taxon>Metabacillus</taxon>
    </lineage>
</organism>
<keyword evidence="1" id="KW-1133">Transmembrane helix</keyword>
<feature type="transmembrane region" description="Helical" evidence="1">
    <location>
        <begin position="158"/>
        <end position="181"/>
    </location>
</feature>
<evidence type="ECO:0000313" key="3">
    <source>
        <dbReference type="Proteomes" id="UP000441585"/>
    </source>
</evidence>
<reference evidence="2 3" key="1">
    <citation type="submission" date="2019-11" db="EMBL/GenBank/DDBJ databases">
        <title>Bacillus idriensis genome.</title>
        <authorList>
            <person name="Konopka E.N."/>
            <person name="Newman J.D."/>
        </authorList>
    </citation>
    <scope>NUCLEOTIDE SEQUENCE [LARGE SCALE GENOMIC DNA]</scope>
    <source>
        <strain evidence="2 3">DSM 19097</strain>
    </source>
</reference>
<sequence length="222" mass="24883">MHQVRILEGLLNPFAYFEKLHESEKEKGLLLRIAALIGLSLLLAAGSAYLGIHTEEIMKLMDTVGREKLESAKLLFGIGGLLSGLLSPVFTILFFTFVFRVFFYDIGWSKLFTIGLFPAILLFIQKALNFPLFYFLGINSESSPFGFGVLIQLMTDQAFLVNALSQVTVFLIWSTWIQMAALKKMSDKTMKSIISIVIFAHFIFILVTAAFVLLTQNLGILL</sequence>
<feature type="transmembrane region" description="Helical" evidence="1">
    <location>
        <begin position="72"/>
        <end position="99"/>
    </location>
</feature>
<feature type="transmembrane region" description="Helical" evidence="1">
    <location>
        <begin position="193"/>
        <end position="214"/>
    </location>
</feature>
<gene>
    <name evidence="2" type="ORF">GJU41_20955</name>
</gene>
<proteinExistence type="predicted"/>
<accession>A0A6I2MKQ3</accession>
<keyword evidence="1" id="KW-0472">Membrane</keyword>
<keyword evidence="3" id="KW-1185">Reference proteome</keyword>
<comment type="caution">
    <text evidence="2">The sequence shown here is derived from an EMBL/GenBank/DDBJ whole genome shotgun (WGS) entry which is preliminary data.</text>
</comment>
<dbReference type="EMBL" id="WKKF01000012">
    <property type="protein sequence ID" value="MRX56433.1"/>
    <property type="molecule type" value="Genomic_DNA"/>
</dbReference>
<evidence type="ECO:0000313" key="2">
    <source>
        <dbReference type="EMBL" id="MRX56433.1"/>
    </source>
</evidence>
<feature type="transmembrane region" description="Helical" evidence="1">
    <location>
        <begin position="111"/>
        <end position="138"/>
    </location>
</feature>
<name>A0A6I2MKQ3_9BACI</name>
<feature type="transmembrane region" description="Helical" evidence="1">
    <location>
        <begin position="29"/>
        <end position="52"/>
    </location>
</feature>